<dbReference type="Pfam" id="PF15926">
    <property type="entry name" value="RNF220"/>
    <property type="match status" value="1"/>
</dbReference>
<name>A0A4C1XT35_EUMVA</name>
<dbReference type="GO" id="GO:0016567">
    <property type="term" value="P:protein ubiquitination"/>
    <property type="evidence" value="ECO:0007669"/>
    <property type="project" value="TreeGrafter"/>
</dbReference>
<proteinExistence type="predicted"/>
<evidence type="ECO:0000313" key="3">
    <source>
        <dbReference type="EMBL" id="GBP65347.1"/>
    </source>
</evidence>
<evidence type="ECO:0000256" key="1">
    <source>
        <dbReference type="SAM" id="MobiDB-lite"/>
    </source>
</evidence>
<feature type="compositionally biased region" description="Acidic residues" evidence="1">
    <location>
        <begin position="160"/>
        <end position="182"/>
    </location>
</feature>
<protein>
    <submittedName>
        <fullName evidence="3">E3 ubiquitin-protein ligase RNF220</fullName>
    </submittedName>
</protein>
<feature type="compositionally biased region" description="Low complexity" evidence="1">
    <location>
        <begin position="72"/>
        <end position="86"/>
    </location>
</feature>
<keyword evidence="4" id="KW-1185">Reference proteome</keyword>
<dbReference type="GO" id="GO:0061630">
    <property type="term" value="F:ubiquitin protein ligase activity"/>
    <property type="evidence" value="ECO:0007669"/>
    <property type="project" value="TreeGrafter"/>
</dbReference>
<evidence type="ECO:0000313" key="4">
    <source>
        <dbReference type="Proteomes" id="UP000299102"/>
    </source>
</evidence>
<dbReference type="STRING" id="151549.A0A4C1XT35"/>
<dbReference type="PANTHER" id="PTHR13459">
    <property type="entry name" value="E3 UBIQUITIN-PROTEIN LIGASE RNF220 ISOFORM X1"/>
    <property type="match status" value="1"/>
</dbReference>
<evidence type="ECO:0000259" key="2">
    <source>
        <dbReference type="Pfam" id="PF15926"/>
    </source>
</evidence>
<feature type="region of interest" description="Disordered" evidence="1">
    <location>
        <begin position="158"/>
        <end position="188"/>
    </location>
</feature>
<feature type="region of interest" description="Disordered" evidence="1">
    <location>
        <begin position="62"/>
        <end position="93"/>
    </location>
</feature>
<dbReference type="EMBL" id="BGZK01000926">
    <property type="protein sequence ID" value="GBP65347.1"/>
    <property type="molecule type" value="Genomic_DNA"/>
</dbReference>
<organism evidence="3 4">
    <name type="scientific">Eumeta variegata</name>
    <name type="common">Bagworm moth</name>
    <name type="synonym">Eumeta japonica</name>
    <dbReference type="NCBI Taxonomy" id="151549"/>
    <lineage>
        <taxon>Eukaryota</taxon>
        <taxon>Metazoa</taxon>
        <taxon>Ecdysozoa</taxon>
        <taxon>Arthropoda</taxon>
        <taxon>Hexapoda</taxon>
        <taxon>Insecta</taxon>
        <taxon>Pterygota</taxon>
        <taxon>Neoptera</taxon>
        <taxon>Endopterygota</taxon>
        <taxon>Lepidoptera</taxon>
        <taxon>Glossata</taxon>
        <taxon>Ditrysia</taxon>
        <taxon>Tineoidea</taxon>
        <taxon>Psychidae</taxon>
        <taxon>Oiketicinae</taxon>
        <taxon>Eumeta</taxon>
    </lineage>
</organism>
<comment type="caution">
    <text evidence="3">The sequence shown here is derived from an EMBL/GenBank/DDBJ whole genome shotgun (WGS) entry which is preliminary data.</text>
</comment>
<gene>
    <name evidence="3" type="primary">RNF220</name>
    <name evidence="3" type="ORF">EVAR_52121_1</name>
</gene>
<feature type="region of interest" description="Disordered" evidence="1">
    <location>
        <begin position="115"/>
        <end position="134"/>
    </location>
</feature>
<dbReference type="PANTHER" id="PTHR13459:SF1">
    <property type="entry name" value="E3 UBIQUITIN-PROTEIN LIGASE RNF220 ISOFORM X1"/>
    <property type="match status" value="1"/>
</dbReference>
<dbReference type="AlphaFoldDB" id="A0A4C1XT35"/>
<dbReference type="OrthoDB" id="6270329at2759"/>
<feature type="domain" description="E3 ubiquitin-protein ligase RNF220 middle" evidence="2">
    <location>
        <begin position="32"/>
        <end position="249"/>
    </location>
</feature>
<dbReference type="InterPro" id="IPR031824">
    <property type="entry name" value="RNF220_mid"/>
</dbReference>
<sequence>MEGSSSQLSNVNFGYDDGVILNCVRNRKKNTETPNCPVCSCTIRHGELESHLALELERLNKVSSGGTKRKLSTNSTSTTPIPGSSSDVPGTEEVDVTGCTGSDVYQRVHANRLRRLRARSRRSPPPQQTGECPVCNGKYPMGRLQRHALRCLRRSGASLEGDDIPDSSSEDGSIDVENDEPSESGPGGAFGAEYRWCGEWRVRATALAELPPGTPLRRASNDTALVVDGDEDAELYGPPQYSPSRIALQVFYENCE</sequence>
<dbReference type="Proteomes" id="UP000299102">
    <property type="component" value="Unassembled WGS sequence"/>
</dbReference>
<reference evidence="3 4" key="1">
    <citation type="journal article" date="2019" name="Commun. Biol.">
        <title>The bagworm genome reveals a unique fibroin gene that provides high tensile strength.</title>
        <authorList>
            <person name="Kono N."/>
            <person name="Nakamura H."/>
            <person name="Ohtoshi R."/>
            <person name="Tomita M."/>
            <person name="Numata K."/>
            <person name="Arakawa K."/>
        </authorList>
    </citation>
    <scope>NUCLEOTIDE SEQUENCE [LARGE SCALE GENOMIC DNA]</scope>
</reference>
<dbReference type="InterPro" id="IPR052443">
    <property type="entry name" value="E3_ubiq-ligase_RNF220-like"/>
</dbReference>
<accession>A0A4C1XT35</accession>